<accession>A0A3M7R1L9</accession>
<keyword evidence="1" id="KW-0472">Membrane</keyword>
<protein>
    <submittedName>
        <fullName evidence="2">Uncharacterized protein</fullName>
    </submittedName>
</protein>
<dbReference type="Proteomes" id="UP000276133">
    <property type="component" value="Unassembled WGS sequence"/>
</dbReference>
<sequence length="125" mass="14703">MNIIELFQKINNKKDLIFGLDVVIGVICRLNSEPASPQFIHLYFFGSLMVQLVWVCSPEQRRQVVMTESLAVETLIWSYVKFPWRNSNNRVSYFDFFVFCDRVMFVIFIYALLSWSSVSKSIETL</sequence>
<keyword evidence="1" id="KW-0812">Transmembrane</keyword>
<evidence type="ECO:0000256" key="1">
    <source>
        <dbReference type="SAM" id="Phobius"/>
    </source>
</evidence>
<evidence type="ECO:0000313" key="2">
    <source>
        <dbReference type="EMBL" id="RNA17490.1"/>
    </source>
</evidence>
<keyword evidence="1" id="KW-1133">Transmembrane helix</keyword>
<name>A0A3M7R1L9_BRAPC</name>
<gene>
    <name evidence="2" type="ORF">BpHYR1_014653</name>
</gene>
<proteinExistence type="predicted"/>
<organism evidence="2 3">
    <name type="scientific">Brachionus plicatilis</name>
    <name type="common">Marine rotifer</name>
    <name type="synonym">Brachionus muelleri</name>
    <dbReference type="NCBI Taxonomy" id="10195"/>
    <lineage>
        <taxon>Eukaryota</taxon>
        <taxon>Metazoa</taxon>
        <taxon>Spiralia</taxon>
        <taxon>Gnathifera</taxon>
        <taxon>Rotifera</taxon>
        <taxon>Eurotatoria</taxon>
        <taxon>Monogononta</taxon>
        <taxon>Pseudotrocha</taxon>
        <taxon>Ploima</taxon>
        <taxon>Brachionidae</taxon>
        <taxon>Brachionus</taxon>
    </lineage>
</organism>
<dbReference type="AlphaFoldDB" id="A0A3M7R1L9"/>
<dbReference type="EMBL" id="REGN01004444">
    <property type="protein sequence ID" value="RNA17490.1"/>
    <property type="molecule type" value="Genomic_DNA"/>
</dbReference>
<comment type="caution">
    <text evidence="2">The sequence shown here is derived from an EMBL/GenBank/DDBJ whole genome shotgun (WGS) entry which is preliminary data.</text>
</comment>
<feature type="transmembrane region" description="Helical" evidence="1">
    <location>
        <begin position="92"/>
        <end position="113"/>
    </location>
</feature>
<keyword evidence="3" id="KW-1185">Reference proteome</keyword>
<evidence type="ECO:0000313" key="3">
    <source>
        <dbReference type="Proteomes" id="UP000276133"/>
    </source>
</evidence>
<reference evidence="2 3" key="1">
    <citation type="journal article" date="2018" name="Sci. Rep.">
        <title>Genomic signatures of local adaptation to the degree of environmental predictability in rotifers.</title>
        <authorList>
            <person name="Franch-Gras L."/>
            <person name="Hahn C."/>
            <person name="Garcia-Roger E.M."/>
            <person name="Carmona M.J."/>
            <person name="Serra M."/>
            <person name="Gomez A."/>
        </authorList>
    </citation>
    <scope>NUCLEOTIDE SEQUENCE [LARGE SCALE GENOMIC DNA]</scope>
    <source>
        <strain evidence="2">HYR1</strain>
    </source>
</reference>